<dbReference type="STRING" id="350054.Mflv_3333"/>
<dbReference type="eggNOG" id="COG0366">
    <property type="taxonomic scope" value="Bacteria"/>
</dbReference>
<dbReference type="InterPro" id="IPR017853">
    <property type="entry name" value="GH"/>
</dbReference>
<dbReference type="PANTHER" id="PTHR10357:SF210">
    <property type="entry name" value="MALTODEXTRIN GLUCOSIDASE"/>
    <property type="match status" value="1"/>
</dbReference>
<dbReference type="CAZy" id="GH13">
    <property type="family name" value="Glycoside Hydrolase Family 13"/>
</dbReference>
<name>A4TAF9_MYCGI</name>
<evidence type="ECO:0000256" key="1">
    <source>
        <dbReference type="ARBA" id="ARBA00022801"/>
    </source>
</evidence>
<evidence type="ECO:0000259" key="4">
    <source>
        <dbReference type="SMART" id="SM00642"/>
    </source>
</evidence>
<accession>A4TAF9</accession>
<dbReference type="AlphaFoldDB" id="A4TAF9"/>
<reference evidence="5" key="1">
    <citation type="submission" date="2007-04" db="EMBL/GenBank/DDBJ databases">
        <authorList>
            <consortium name="US DOE Joint Genome Institute"/>
            <person name="Copeland A."/>
            <person name="Lucas S."/>
            <person name="Lapidus A."/>
            <person name="Barry K."/>
            <person name="Detter J.C."/>
            <person name="Glavina del Rio T."/>
            <person name="Hammon N."/>
            <person name="Israni S."/>
            <person name="Dalin E."/>
            <person name="Tice H."/>
            <person name="Pitluck S."/>
            <person name="Chain P."/>
            <person name="Malfatti S."/>
            <person name="Shin M."/>
            <person name="Vergez L."/>
            <person name="Schmutz J."/>
            <person name="Larimer F."/>
            <person name="Land M."/>
            <person name="Hauser L."/>
            <person name="Kyrpides N."/>
            <person name="Mikhailova N."/>
            <person name="Miller C."/>
            <person name="Richardson P."/>
        </authorList>
    </citation>
    <scope>NUCLEOTIDE SEQUENCE</scope>
    <source>
        <strain evidence="5">PYR-GCK</strain>
    </source>
</reference>
<dbReference type="SMART" id="SM00642">
    <property type="entry name" value="Aamy"/>
    <property type="match status" value="1"/>
</dbReference>
<dbReference type="EMBL" id="CP000656">
    <property type="protein sequence ID" value="ABP45809.1"/>
    <property type="molecule type" value="Genomic_DNA"/>
</dbReference>
<gene>
    <name evidence="5" type="ordered locus">Mflv_3333</name>
</gene>
<keyword evidence="2" id="KW-0413">Isomerase</keyword>
<dbReference type="HOGENOM" id="CLU_006462_6_5_11"/>
<dbReference type="InterPro" id="IPR006047">
    <property type="entry name" value="GH13_cat_dom"/>
</dbReference>
<evidence type="ECO:0000256" key="3">
    <source>
        <dbReference type="ARBA" id="ARBA00023295"/>
    </source>
</evidence>
<reference evidence="5" key="2">
    <citation type="journal article" date="2013" name="PLoS ONE">
        <title>A Gene Expression Study of the Activities of Aromatic Ring-Cleavage Dioxygenases in Mycobacterium gilvum PYR-GCK to Changes in Salinity and pH during Pyrene Degradation.</title>
        <authorList>
            <person name="Badejo A.C."/>
            <person name="Badejo A.O."/>
            <person name="Shin K.H."/>
            <person name="Chai Y.G."/>
        </authorList>
    </citation>
    <scope>NUCLEOTIDE SEQUENCE [LARGE SCALE GENOMIC DNA]</scope>
    <source>
        <strain evidence="5">PYR-GCK</strain>
    </source>
</reference>
<evidence type="ECO:0000256" key="2">
    <source>
        <dbReference type="ARBA" id="ARBA00023235"/>
    </source>
</evidence>
<dbReference type="KEGG" id="mgi:Mflv_3333"/>
<keyword evidence="3" id="KW-0326">Glycosidase</keyword>
<protein>
    <submittedName>
        <fullName evidence="5">Alpha amylase, catalytic region</fullName>
    </submittedName>
</protein>
<dbReference type="GO" id="GO:0016798">
    <property type="term" value="F:hydrolase activity, acting on glycosyl bonds"/>
    <property type="evidence" value="ECO:0007669"/>
    <property type="project" value="UniProtKB-KW"/>
</dbReference>
<dbReference type="GO" id="GO:0005975">
    <property type="term" value="P:carbohydrate metabolic process"/>
    <property type="evidence" value="ECO:0007669"/>
    <property type="project" value="InterPro"/>
</dbReference>
<sequence length="434" mass="48389">MSDPAWVEHVLWWQVYPLGFVGVHPADTAPEPGEHRLRRIVDWLDYAVELGASGVALGPVFHSRTHGYDTIDHYRVDPRLGDDSDFDHLIEESHSRGLRVLLDGVFNHVGTEFPRYREAVDGGDRSWFATRGDDFATFEGHEGLITLDHDNADVVDYTVDVMSHWLARGADGWRLDAAYAVPDRFWAQVLPRVRQAHPAAWFVGEVIHGDYVARVRDSGFDSVTQYELWKAVWSSINDANFHELDWALTRHNEFLDTFVPLTFIGNHDVTRIASRLTDPAHVEHALVVLLTTGGTPSVYAGDEVAYRGVKEERFGGDDAVRPEFRSPFDGVGEQGHQMFRSHQHLIGLRRRHPWLHEARTTALSVTNTGYVYITRSGDDALVVALNVADEPLPVALSGLGLGHAEIVAGSGAPPAEVVPDIVVPPHGWVILNPR</sequence>
<dbReference type="Gene3D" id="3.20.20.80">
    <property type="entry name" value="Glycosidases"/>
    <property type="match status" value="1"/>
</dbReference>
<feature type="domain" description="Glycosyl hydrolase family 13 catalytic" evidence="4">
    <location>
        <begin position="14"/>
        <end position="349"/>
    </location>
</feature>
<dbReference type="OrthoDB" id="9802433at2"/>
<dbReference type="GO" id="GO:0016853">
    <property type="term" value="F:isomerase activity"/>
    <property type="evidence" value="ECO:0007669"/>
    <property type="project" value="UniProtKB-KW"/>
</dbReference>
<proteinExistence type="predicted"/>
<dbReference type="SUPFAM" id="SSF51445">
    <property type="entry name" value="(Trans)glycosidases"/>
    <property type="match status" value="1"/>
</dbReference>
<dbReference type="CDD" id="cd11354">
    <property type="entry name" value="AmyAc_bac_CMD_like"/>
    <property type="match status" value="1"/>
</dbReference>
<evidence type="ECO:0000313" key="5">
    <source>
        <dbReference type="EMBL" id="ABP45809.1"/>
    </source>
</evidence>
<organism evidence="5">
    <name type="scientific">Mycolicibacterium gilvum (strain PYR-GCK)</name>
    <name type="common">Mycobacterium gilvum (strain PYR-GCK)</name>
    <dbReference type="NCBI Taxonomy" id="350054"/>
    <lineage>
        <taxon>Bacteria</taxon>
        <taxon>Bacillati</taxon>
        <taxon>Actinomycetota</taxon>
        <taxon>Actinomycetes</taxon>
        <taxon>Mycobacteriales</taxon>
        <taxon>Mycobacteriaceae</taxon>
        <taxon>Mycolicibacterium</taxon>
    </lineage>
</organism>
<dbReference type="Pfam" id="PF00128">
    <property type="entry name" value="Alpha-amylase"/>
    <property type="match status" value="1"/>
</dbReference>
<keyword evidence="1" id="KW-0378">Hydrolase</keyword>
<dbReference type="PANTHER" id="PTHR10357">
    <property type="entry name" value="ALPHA-AMYLASE FAMILY MEMBER"/>
    <property type="match status" value="1"/>
</dbReference>